<name>A0A6J6ILX8_9ZZZZ</name>
<accession>A0A6J6ILX8</accession>
<organism evidence="1">
    <name type="scientific">freshwater metagenome</name>
    <dbReference type="NCBI Taxonomy" id="449393"/>
    <lineage>
        <taxon>unclassified sequences</taxon>
        <taxon>metagenomes</taxon>
        <taxon>ecological metagenomes</taxon>
    </lineage>
</organism>
<evidence type="ECO:0000313" key="1">
    <source>
        <dbReference type="EMBL" id="CAB4625369.1"/>
    </source>
</evidence>
<gene>
    <name evidence="1" type="ORF">UFOPK1939_00891</name>
</gene>
<dbReference type="AlphaFoldDB" id="A0A6J6ILX8"/>
<protein>
    <submittedName>
        <fullName evidence="1">Unannotated protein</fullName>
    </submittedName>
</protein>
<sequence>MWGNERLVLSILRAKTGPLALGRPLKIDVGSAGEVGTVKGVVADAEGVATGSPLPQPPSPAARANPATTTMAMRGLRLVICPP</sequence>
<proteinExistence type="predicted"/>
<reference evidence="1" key="1">
    <citation type="submission" date="2020-05" db="EMBL/GenBank/DDBJ databases">
        <authorList>
            <person name="Chiriac C."/>
            <person name="Salcher M."/>
            <person name="Ghai R."/>
            <person name="Kavagutti S V."/>
        </authorList>
    </citation>
    <scope>NUCLEOTIDE SEQUENCE</scope>
</reference>
<dbReference type="EMBL" id="CAEZVF010000140">
    <property type="protein sequence ID" value="CAB4625369.1"/>
    <property type="molecule type" value="Genomic_DNA"/>
</dbReference>